<protein>
    <recommendedName>
        <fullName evidence="14">Peptidase M50 domain-containing protein</fullName>
    </recommendedName>
</protein>
<evidence type="ECO:0000256" key="11">
    <source>
        <dbReference type="ARBA" id="ARBA00023049"/>
    </source>
</evidence>
<keyword evidence="7" id="KW-0479">Metal-binding</keyword>
<keyword evidence="5" id="KW-0645">Protease</keyword>
<dbReference type="InterPro" id="IPR044537">
    <property type="entry name" value="Rip2-like"/>
</dbReference>
<organism evidence="15 16">
    <name type="scientific">Paenibacillus solanacearum</name>
    <dbReference type="NCBI Taxonomy" id="2048548"/>
    <lineage>
        <taxon>Bacteria</taxon>
        <taxon>Bacillati</taxon>
        <taxon>Bacillota</taxon>
        <taxon>Bacilli</taxon>
        <taxon>Bacillales</taxon>
        <taxon>Paenibacillaceae</taxon>
        <taxon>Paenibacillus</taxon>
    </lineage>
</organism>
<dbReference type="GO" id="GO:0005886">
    <property type="term" value="C:plasma membrane"/>
    <property type="evidence" value="ECO:0007669"/>
    <property type="project" value="UniProtKB-SubCell"/>
</dbReference>
<evidence type="ECO:0000256" key="6">
    <source>
        <dbReference type="ARBA" id="ARBA00022692"/>
    </source>
</evidence>
<dbReference type="RefSeq" id="WP_218093774.1">
    <property type="nucleotide sequence ID" value="NZ_CAJVAS010000020.1"/>
</dbReference>
<feature type="transmembrane region" description="Helical" evidence="13">
    <location>
        <begin position="182"/>
        <end position="206"/>
    </location>
</feature>
<comment type="caution">
    <text evidence="15">The sequence shown here is derived from an EMBL/GenBank/DDBJ whole genome shotgun (WGS) entry which is preliminary data.</text>
</comment>
<keyword evidence="6 13" id="KW-0812">Transmembrane</keyword>
<dbReference type="EMBL" id="CAJVAS010000020">
    <property type="protein sequence ID" value="CAG7639490.1"/>
    <property type="molecule type" value="Genomic_DNA"/>
</dbReference>
<keyword evidence="10 13" id="KW-1133">Transmembrane helix</keyword>
<keyword evidence="12 13" id="KW-0472">Membrane</keyword>
<dbReference type="GO" id="GO:0008237">
    <property type="term" value="F:metallopeptidase activity"/>
    <property type="evidence" value="ECO:0007669"/>
    <property type="project" value="UniProtKB-KW"/>
</dbReference>
<comment type="similarity">
    <text evidence="3">Belongs to the peptidase M50B family.</text>
</comment>
<evidence type="ECO:0000256" key="2">
    <source>
        <dbReference type="ARBA" id="ARBA00004651"/>
    </source>
</evidence>
<sequence length="229" mass="26292">MDWNSFLPFPIEQLPFVFLVLLIGFSVHEFSHAYVADRFGDPTPRSMGRLTLNPRVHLDVLGMIFFLLIGIGWAKPVLINRSKFKRPRLMGIAVSFAGPFSNLVLAFISMLILFALYQFKLLDSLSDGVNMAIKLFFSLMVTQNIFLFILNLIPFPPLDGYRIVEDLLPRSWMARVKQYEQWLFYAILLMFFIPPIRAVTLGPIFAQQDSIIHLFSTAAEHIFGFAVRL</sequence>
<evidence type="ECO:0000256" key="1">
    <source>
        <dbReference type="ARBA" id="ARBA00001947"/>
    </source>
</evidence>
<evidence type="ECO:0000259" key="14">
    <source>
        <dbReference type="Pfam" id="PF02163"/>
    </source>
</evidence>
<feature type="transmembrane region" description="Helical" evidence="13">
    <location>
        <begin position="131"/>
        <end position="153"/>
    </location>
</feature>
<keyword evidence="8" id="KW-0378">Hydrolase</keyword>
<name>A0A916NQP1_9BACL</name>
<feature type="transmembrane region" description="Helical" evidence="13">
    <location>
        <begin position="94"/>
        <end position="119"/>
    </location>
</feature>
<feature type="transmembrane region" description="Helical" evidence="13">
    <location>
        <begin position="16"/>
        <end position="35"/>
    </location>
</feature>
<evidence type="ECO:0000256" key="7">
    <source>
        <dbReference type="ARBA" id="ARBA00022723"/>
    </source>
</evidence>
<dbReference type="CDD" id="cd06158">
    <property type="entry name" value="S2P-M50_like_1"/>
    <property type="match status" value="1"/>
</dbReference>
<dbReference type="AlphaFoldDB" id="A0A916NQP1"/>
<evidence type="ECO:0000256" key="10">
    <source>
        <dbReference type="ARBA" id="ARBA00022989"/>
    </source>
</evidence>
<keyword evidence="11" id="KW-0482">Metalloprotease</keyword>
<evidence type="ECO:0000256" key="13">
    <source>
        <dbReference type="SAM" id="Phobius"/>
    </source>
</evidence>
<comment type="subcellular location">
    <subcellularLocation>
        <location evidence="2">Cell membrane</location>
        <topology evidence="2">Multi-pass membrane protein</topology>
    </subcellularLocation>
</comment>
<dbReference type="InterPro" id="IPR052348">
    <property type="entry name" value="Metallopeptidase_M50B"/>
</dbReference>
<keyword evidence="4" id="KW-1003">Cell membrane</keyword>
<keyword evidence="9" id="KW-0862">Zinc</keyword>
<dbReference type="Proteomes" id="UP000693672">
    <property type="component" value="Unassembled WGS sequence"/>
</dbReference>
<evidence type="ECO:0000256" key="9">
    <source>
        <dbReference type="ARBA" id="ARBA00022833"/>
    </source>
</evidence>
<proteinExistence type="inferred from homology"/>
<comment type="cofactor">
    <cofactor evidence="1">
        <name>Zn(2+)</name>
        <dbReference type="ChEBI" id="CHEBI:29105"/>
    </cofactor>
</comment>
<evidence type="ECO:0000256" key="12">
    <source>
        <dbReference type="ARBA" id="ARBA00023136"/>
    </source>
</evidence>
<dbReference type="InterPro" id="IPR008915">
    <property type="entry name" value="Peptidase_M50"/>
</dbReference>
<dbReference type="Pfam" id="PF02163">
    <property type="entry name" value="Peptidase_M50"/>
    <property type="match status" value="1"/>
</dbReference>
<accession>A0A916NQP1</accession>
<feature type="transmembrane region" description="Helical" evidence="13">
    <location>
        <begin position="56"/>
        <end position="74"/>
    </location>
</feature>
<evidence type="ECO:0000313" key="15">
    <source>
        <dbReference type="EMBL" id="CAG7639490.1"/>
    </source>
</evidence>
<dbReference type="PANTHER" id="PTHR35864:SF1">
    <property type="entry name" value="ZINC METALLOPROTEASE YWHC-RELATED"/>
    <property type="match status" value="1"/>
</dbReference>
<dbReference type="PANTHER" id="PTHR35864">
    <property type="entry name" value="ZINC METALLOPROTEASE MJ0611-RELATED"/>
    <property type="match status" value="1"/>
</dbReference>
<keyword evidence="16" id="KW-1185">Reference proteome</keyword>
<evidence type="ECO:0000256" key="4">
    <source>
        <dbReference type="ARBA" id="ARBA00022475"/>
    </source>
</evidence>
<gene>
    <name evidence="15" type="ORF">PAESOLCIP111_04041</name>
</gene>
<evidence type="ECO:0000256" key="5">
    <source>
        <dbReference type="ARBA" id="ARBA00022670"/>
    </source>
</evidence>
<feature type="domain" description="Peptidase M50" evidence="14">
    <location>
        <begin position="17"/>
        <end position="189"/>
    </location>
</feature>
<reference evidence="15" key="1">
    <citation type="submission" date="2021-06" db="EMBL/GenBank/DDBJ databases">
        <authorList>
            <person name="Criscuolo A."/>
        </authorList>
    </citation>
    <scope>NUCLEOTIDE SEQUENCE</scope>
    <source>
        <strain evidence="15">CIP111600</strain>
    </source>
</reference>
<evidence type="ECO:0000313" key="16">
    <source>
        <dbReference type="Proteomes" id="UP000693672"/>
    </source>
</evidence>
<evidence type="ECO:0000256" key="3">
    <source>
        <dbReference type="ARBA" id="ARBA00007931"/>
    </source>
</evidence>
<dbReference type="GO" id="GO:0046872">
    <property type="term" value="F:metal ion binding"/>
    <property type="evidence" value="ECO:0007669"/>
    <property type="project" value="UniProtKB-KW"/>
</dbReference>
<dbReference type="GO" id="GO:0006508">
    <property type="term" value="P:proteolysis"/>
    <property type="evidence" value="ECO:0007669"/>
    <property type="project" value="UniProtKB-KW"/>
</dbReference>
<evidence type="ECO:0000256" key="8">
    <source>
        <dbReference type="ARBA" id="ARBA00022801"/>
    </source>
</evidence>